<evidence type="ECO:0000256" key="3">
    <source>
        <dbReference type="ARBA" id="ARBA00006113"/>
    </source>
</evidence>
<feature type="binding site" description="covalent" evidence="23">
    <location>
        <position position="217"/>
    </location>
    <ligand>
        <name>heme c</name>
        <dbReference type="ChEBI" id="CHEBI:61717"/>
        <label>2</label>
    </ligand>
</feature>
<feature type="binding site" description="axial binding residue" evidence="22">
    <location>
        <position position="172"/>
    </location>
    <ligand>
        <name>heme c</name>
        <dbReference type="ChEBI" id="CHEBI:61717"/>
        <label>2</label>
    </ligand>
    <ligandPart>
        <name>Fe</name>
        <dbReference type="ChEBI" id="CHEBI:18248"/>
    </ligandPart>
</feature>
<dbReference type="PANTHER" id="PTHR33751">
    <property type="entry name" value="CBB3-TYPE CYTOCHROME C OXIDASE SUBUNIT FIXP"/>
    <property type="match status" value="1"/>
</dbReference>
<dbReference type="InterPro" id="IPR032858">
    <property type="entry name" value="CcoP_N"/>
</dbReference>
<comment type="subunit">
    <text evidence="4">Component of the cbb3-type cytochrome c oxidase at least composed of FixN, FixO, FixQ and FixP.</text>
</comment>
<dbReference type="InterPro" id="IPR004678">
    <property type="entry name" value="Cyt_c_oxidase_cbb3_su3"/>
</dbReference>
<dbReference type="GO" id="GO:1902600">
    <property type="term" value="P:proton transmembrane transport"/>
    <property type="evidence" value="ECO:0007669"/>
    <property type="project" value="UniProtKB-KW"/>
</dbReference>
<keyword evidence="15 25" id="KW-1133">Transmembrane helix</keyword>
<feature type="region of interest" description="Disordered" evidence="24">
    <location>
        <begin position="1"/>
        <end position="21"/>
    </location>
</feature>
<dbReference type="Proteomes" id="UP000553963">
    <property type="component" value="Unassembled WGS sequence"/>
</dbReference>
<dbReference type="PROSITE" id="PS51007">
    <property type="entry name" value="CYTC"/>
    <property type="match status" value="2"/>
</dbReference>
<feature type="domain" description="Cytochrome c" evidence="26">
    <location>
        <begin position="108"/>
        <end position="197"/>
    </location>
</feature>
<evidence type="ECO:0000313" key="27">
    <source>
        <dbReference type="EMBL" id="MBB3930272.1"/>
    </source>
</evidence>
<dbReference type="InterPro" id="IPR050597">
    <property type="entry name" value="Cytochrome_c_Oxidase_Subunit"/>
</dbReference>
<evidence type="ECO:0000259" key="26">
    <source>
        <dbReference type="PROSITE" id="PS51007"/>
    </source>
</evidence>
<dbReference type="GO" id="GO:0020037">
    <property type="term" value="F:heme binding"/>
    <property type="evidence" value="ECO:0007669"/>
    <property type="project" value="InterPro"/>
</dbReference>
<evidence type="ECO:0000256" key="12">
    <source>
        <dbReference type="ARBA" id="ARBA00022737"/>
    </source>
</evidence>
<dbReference type="RefSeq" id="WP_183397949.1">
    <property type="nucleotide sequence ID" value="NZ_JACIDS010000002.1"/>
</dbReference>
<evidence type="ECO:0000256" key="21">
    <source>
        <dbReference type="PIRNR" id="PIRNR000006"/>
    </source>
</evidence>
<feature type="binding site" description="axial binding residue" evidence="22">
    <location>
        <position position="221"/>
    </location>
    <ligand>
        <name>heme c</name>
        <dbReference type="ChEBI" id="CHEBI:61717"/>
        <label>2</label>
    </ligand>
    <ligandPart>
        <name>Fe</name>
        <dbReference type="ChEBI" id="CHEBI:18248"/>
    </ligandPart>
</feature>
<proteinExistence type="inferred from homology"/>
<dbReference type="GO" id="GO:0005506">
    <property type="term" value="F:iron ion binding"/>
    <property type="evidence" value="ECO:0007669"/>
    <property type="project" value="InterPro"/>
</dbReference>
<dbReference type="GO" id="GO:0009055">
    <property type="term" value="F:electron transfer activity"/>
    <property type="evidence" value="ECO:0007669"/>
    <property type="project" value="InterPro"/>
</dbReference>
<dbReference type="SUPFAM" id="SSF46626">
    <property type="entry name" value="Cytochrome c"/>
    <property type="match status" value="2"/>
</dbReference>
<feature type="binding site" description="covalent" evidence="23">
    <location>
        <position position="121"/>
    </location>
    <ligand>
        <name>heme c</name>
        <dbReference type="ChEBI" id="CHEBI:61717"/>
        <label>1</label>
    </ligand>
</feature>
<dbReference type="InterPro" id="IPR009056">
    <property type="entry name" value="Cyt_c-like_dom"/>
</dbReference>
<dbReference type="GO" id="GO:0006119">
    <property type="term" value="P:oxidative phosphorylation"/>
    <property type="evidence" value="ECO:0007669"/>
    <property type="project" value="UniProtKB-UniPathway"/>
</dbReference>
<keyword evidence="10 25" id="KW-0812">Transmembrane</keyword>
<feature type="transmembrane region" description="Helical" evidence="25">
    <location>
        <begin position="32"/>
        <end position="50"/>
    </location>
</feature>
<evidence type="ECO:0000256" key="11">
    <source>
        <dbReference type="ARBA" id="ARBA00022723"/>
    </source>
</evidence>
<evidence type="ECO:0000256" key="1">
    <source>
        <dbReference type="ARBA" id="ARBA00004533"/>
    </source>
</evidence>
<protein>
    <recommendedName>
        <fullName evidence="21">Cbb3-type cytochrome c oxidase subunit</fullName>
    </recommendedName>
</protein>
<dbReference type="GO" id="GO:0016491">
    <property type="term" value="F:oxidoreductase activity"/>
    <property type="evidence" value="ECO:0007669"/>
    <property type="project" value="UniProtKB-KW"/>
</dbReference>
<keyword evidence="13 21" id="KW-0375">Hydrogen ion transport</keyword>
<dbReference type="InterPro" id="IPR036909">
    <property type="entry name" value="Cyt_c-like_dom_sf"/>
</dbReference>
<evidence type="ECO:0000256" key="20">
    <source>
        <dbReference type="ARBA" id="ARBA00025525"/>
    </source>
</evidence>
<comment type="subcellular location">
    <subcellularLocation>
        <location evidence="1 21">Cell inner membrane</location>
    </subcellularLocation>
</comment>
<evidence type="ECO:0000256" key="24">
    <source>
        <dbReference type="SAM" id="MobiDB-lite"/>
    </source>
</evidence>
<comment type="cofactor">
    <cofactor evidence="21 23">
        <name>heme c</name>
        <dbReference type="ChEBI" id="CHEBI:61717"/>
    </cofactor>
    <text evidence="21 23">Binds 2 heme C groups per subunit.</text>
</comment>
<dbReference type="InterPro" id="IPR008168">
    <property type="entry name" value="Cyt_C_IC"/>
</dbReference>
<dbReference type="GO" id="GO:0005886">
    <property type="term" value="C:plasma membrane"/>
    <property type="evidence" value="ECO:0007669"/>
    <property type="project" value="UniProtKB-SubCell"/>
</dbReference>
<dbReference type="PIRSF" id="PIRSF000006">
    <property type="entry name" value="Cbb3-Cox_fixP"/>
    <property type="match status" value="1"/>
</dbReference>
<evidence type="ECO:0000256" key="16">
    <source>
        <dbReference type="ARBA" id="ARBA00023002"/>
    </source>
</evidence>
<keyword evidence="12" id="KW-0677">Repeat</keyword>
<evidence type="ECO:0000256" key="19">
    <source>
        <dbReference type="ARBA" id="ARBA00023136"/>
    </source>
</evidence>
<feature type="binding site" description="axial binding residue" evidence="22">
    <location>
        <position position="125"/>
    </location>
    <ligand>
        <name>heme c</name>
        <dbReference type="ChEBI" id="CHEBI:61717"/>
        <label>1</label>
    </ligand>
    <ligandPart>
        <name>Fe</name>
        <dbReference type="ChEBI" id="CHEBI:18248"/>
    </ligandPart>
</feature>
<dbReference type="Gene3D" id="6.10.280.130">
    <property type="match status" value="1"/>
</dbReference>
<keyword evidence="28" id="KW-1185">Reference proteome</keyword>
<keyword evidence="14 21" id="KW-0249">Electron transport</keyword>
<evidence type="ECO:0000256" key="23">
    <source>
        <dbReference type="PIRSR" id="PIRSR000006-2"/>
    </source>
</evidence>
<keyword evidence="19 21" id="KW-0472">Membrane</keyword>
<evidence type="ECO:0000256" key="25">
    <source>
        <dbReference type="SAM" id="Phobius"/>
    </source>
</evidence>
<feature type="binding site" description="covalent" evidence="23">
    <location>
        <position position="220"/>
    </location>
    <ligand>
        <name>heme c</name>
        <dbReference type="ChEBI" id="CHEBI:61717"/>
        <label>2</label>
    </ligand>
</feature>
<comment type="caution">
    <text evidence="27">The sequence shown here is derived from an EMBL/GenBank/DDBJ whole genome shotgun (WGS) entry which is preliminary data.</text>
</comment>
<dbReference type="AlphaFoldDB" id="A0A840AL01"/>
<evidence type="ECO:0000256" key="6">
    <source>
        <dbReference type="ARBA" id="ARBA00022475"/>
    </source>
</evidence>
<dbReference type="InterPro" id="IPR038414">
    <property type="entry name" value="CcoP_N_sf"/>
</dbReference>
<dbReference type="EMBL" id="JACIDS010000002">
    <property type="protein sequence ID" value="MBB3930272.1"/>
    <property type="molecule type" value="Genomic_DNA"/>
</dbReference>
<keyword evidence="9 21" id="KW-0679">Respiratory chain</keyword>
<evidence type="ECO:0000256" key="5">
    <source>
        <dbReference type="ARBA" id="ARBA00022448"/>
    </source>
</evidence>
<keyword evidence="16 21" id="KW-0560">Oxidoreductase</keyword>
<evidence type="ECO:0000256" key="7">
    <source>
        <dbReference type="ARBA" id="ARBA00022519"/>
    </source>
</evidence>
<dbReference type="PANTHER" id="PTHR33751:SF1">
    <property type="entry name" value="CBB3-TYPE CYTOCHROME C OXIDASE SUBUNIT FIXP"/>
    <property type="match status" value="1"/>
</dbReference>
<dbReference type="Gene3D" id="1.10.760.10">
    <property type="entry name" value="Cytochrome c-like domain"/>
    <property type="match status" value="2"/>
</dbReference>
<comment type="similarity">
    <text evidence="3 21">Belongs to the CcoP / FixP family.</text>
</comment>
<gene>
    <name evidence="27" type="ORF">GGR25_001311</name>
</gene>
<evidence type="ECO:0000256" key="2">
    <source>
        <dbReference type="ARBA" id="ARBA00004673"/>
    </source>
</evidence>
<sequence length="294" mass="31535">MADREIDELTGTPTTGHTWDGIKELDTPMPRWWLWTFYATILFALVYVILYPAIPLVSRATNGVLGWSSRDAVRTEIATAQAAQTAYRDQIANASMDQIIANPELLQFATRAGRSAFLVNCVQCHGSGAQGSVGYPNLQDDDWLWGGSPEQIRTTIAHGIRSEDPATHMSVMPAFGHDGILKQDQIVNVSAYVMTLSGLTPRFGVTSEGATVFADNCASCHGVDGGGKQDVGAPSLKDAIWLRSPDQNAIIAQINNPKMGVMPAWEPRLGPVAVKELAAYVYSLGGGTATAASQ</sequence>
<dbReference type="PRINTS" id="PR00605">
    <property type="entry name" value="CYTCHROMECIC"/>
</dbReference>
<evidence type="ECO:0000256" key="4">
    <source>
        <dbReference type="ARBA" id="ARBA00011203"/>
    </source>
</evidence>
<keyword evidence="5 21" id="KW-0813">Transport</keyword>
<comment type="pathway">
    <text evidence="2 21">Energy metabolism; oxidative phosphorylation.</text>
</comment>
<accession>A0A840AL01</accession>
<evidence type="ECO:0000256" key="18">
    <source>
        <dbReference type="ARBA" id="ARBA00023065"/>
    </source>
</evidence>
<keyword evidence="17 21" id="KW-0408">Iron</keyword>
<evidence type="ECO:0000313" key="28">
    <source>
        <dbReference type="Proteomes" id="UP000553963"/>
    </source>
</evidence>
<name>A0A840AL01_9HYPH</name>
<evidence type="ECO:0000256" key="8">
    <source>
        <dbReference type="ARBA" id="ARBA00022617"/>
    </source>
</evidence>
<dbReference type="Pfam" id="PF14715">
    <property type="entry name" value="FixP_N"/>
    <property type="match status" value="1"/>
</dbReference>
<keyword evidence="7 21" id="KW-0997">Cell inner membrane</keyword>
<organism evidence="27 28">
    <name type="scientific">Kaistia hirudinis</name>
    <dbReference type="NCBI Taxonomy" id="1293440"/>
    <lineage>
        <taxon>Bacteria</taxon>
        <taxon>Pseudomonadati</taxon>
        <taxon>Pseudomonadota</taxon>
        <taxon>Alphaproteobacteria</taxon>
        <taxon>Hyphomicrobiales</taxon>
        <taxon>Kaistiaceae</taxon>
        <taxon>Kaistia</taxon>
    </lineage>
</organism>
<keyword evidence="8 21" id="KW-0349">Heme</keyword>
<dbReference type="Pfam" id="PF13442">
    <property type="entry name" value="Cytochrome_CBB3"/>
    <property type="match status" value="2"/>
</dbReference>
<comment type="function">
    <text evidence="20">C-type cytochrome. Part of the cbb3-type cytochrome c oxidase complex. FixP subunit is required for transferring electrons from donor cytochrome c via its heme groups to FixO subunit. From there, electrons are shuttled to the catalytic binuclear center of FixN subunit where oxygen reduction takes place. The complex also functions as a proton pump.</text>
</comment>
<evidence type="ECO:0000256" key="9">
    <source>
        <dbReference type="ARBA" id="ARBA00022660"/>
    </source>
</evidence>
<feature type="binding site" description="axial binding residue" evidence="22">
    <location>
        <position position="262"/>
    </location>
    <ligand>
        <name>heme c</name>
        <dbReference type="ChEBI" id="CHEBI:61717"/>
        <label>1</label>
    </ligand>
    <ligandPart>
        <name>Fe</name>
        <dbReference type="ChEBI" id="CHEBI:18248"/>
    </ligandPart>
</feature>
<feature type="binding site" description="covalent" evidence="23">
    <location>
        <position position="124"/>
    </location>
    <ligand>
        <name>heme c</name>
        <dbReference type="ChEBI" id="CHEBI:61717"/>
        <label>1</label>
    </ligand>
</feature>
<evidence type="ECO:0000256" key="10">
    <source>
        <dbReference type="ARBA" id="ARBA00022692"/>
    </source>
</evidence>
<dbReference type="UniPathway" id="UPA00705"/>
<evidence type="ECO:0000256" key="15">
    <source>
        <dbReference type="ARBA" id="ARBA00022989"/>
    </source>
</evidence>
<evidence type="ECO:0000256" key="22">
    <source>
        <dbReference type="PIRSR" id="PIRSR000006-1"/>
    </source>
</evidence>
<feature type="domain" description="Cytochrome c" evidence="26">
    <location>
        <begin position="204"/>
        <end position="285"/>
    </location>
</feature>
<keyword evidence="6 21" id="KW-1003">Cell membrane</keyword>
<keyword evidence="11 21" id="KW-0479">Metal-binding</keyword>
<evidence type="ECO:0000256" key="14">
    <source>
        <dbReference type="ARBA" id="ARBA00022982"/>
    </source>
</evidence>
<evidence type="ECO:0000256" key="17">
    <source>
        <dbReference type="ARBA" id="ARBA00023004"/>
    </source>
</evidence>
<dbReference type="NCBIfam" id="TIGR00782">
    <property type="entry name" value="ccoP"/>
    <property type="match status" value="1"/>
</dbReference>
<keyword evidence="18 21" id="KW-0406">Ion transport</keyword>
<evidence type="ECO:0000256" key="13">
    <source>
        <dbReference type="ARBA" id="ARBA00022781"/>
    </source>
</evidence>
<reference evidence="27 28" key="1">
    <citation type="submission" date="2020-08" db="EMBL/GenBank/DDBJ databases">
        <title>Genomic Encyclopedia of Type Strains, Phase IV (KMG-IV): sequencing the most valuable type-strain genomes for metagenomic binning, comparative biology and taxonomic classification.</title>
        <authorList>
            <person name="Goeker M."/>
        </authorList>
    </citation>
    <scope>NUCLEOTIDE SEQUENCE [LARGE SCALE GENOMIC DNA]</scope>
    <source>
        <strain evidence="27 28">DSM 25966</strain>
    </source>
</reference>